<dbReference type="AlphaFoldDB" id="A0A673IF84"/>
<evidence type="ECO:0000256" key="2">
    <source>
        <dbReference type="ARBA" id="ARBA00012513"/>
    </source>
</evidence>
<dbReference type="SMART" id="SM00220">
    <property type="entry name" value="S_TKc"/>
    <property type="match status" value="1"/>
</dbReference>
<keyword evidence="8" id="KW-0418">Kinase</keyword>
<evidence type="ECO:0000256" key="4">
    <source>
        <dbReference type="ARBA" id="ARBA00022527"/>
    </source>
</evidence>
<feature type="region of interest" description="Disordered" evidence="14">
    <location>
        <begin position="518"/>
        <end position="630"/>
    </location>
</feature>
<comment type="catalytic activity">
    <reaction evidence="10">
        <text>L-threonyl-[protein] + ATP = O-phospho-L-threonyl-[protein] + ADP + H(+)</text>
        <dbReference type="Rhea" id="RHEA:46608"/>
        <dbReference type="Rhea" id="RHEA-COMP:11060"/>
        <dbReference type="Rhea" id="RHEA-COMP:11605"/>
        <dbReference type="ChEBI" id="CHEBI:15378"/>
        <dbReference type="ChEBI" id="CHEBI:30013"/>
        <dbReference type="ChEBI" id="CHEBI:30616"/>
        <dbReference type="ChEBI" id="CHEBI:61977"/>
        <dbReference type="ChEBI" id="CHEBI:456216"/>
        <dbReference type="EC" id="2.7.11.1"/>
    </reaction>
</comment>
<protein>
    <recommendedName>
        <fullName evidence="2">non-specific serine/threonine protein kinase</fullName>
        <ecNumber evidence="2">2.7.11.1</ecNumber>
    </recommendedName>
</protein>
<feature type="compositionally biased region" description="Basic and acidic residues" evidence="14">
    <location>
        <begin position="426"/>
        <end position="446"/>
    </location>
</feature>
<reference evidence="16" key="1">
    <citation type="submission" date="2025-08" db="UniProtKB">
        <authorList>
            <consortium name="Ensembl"/>
        </authorList>
    </citation>
    <scope>IDENTIFICATION</scope>
</reference>
<keyword evidence="7 13" id="KW-0547">Nucleotide-binding</keyword>
<feature type="binding site" evidence="13">
    <location>
        <position position="63"/>
    </location>
    <ligand>
        <name>ATP</name>
        <dbReference type="ChEBI" id="CHEBI:30616"/>
    </ligand>
</feature>
<evidence type="ECO:0000256" key="5">
    <source>
        <dbReference type="ARBA" id="ARBA00022553"/>
    </source>
</evidence>
<evidence type="ECO:0000256" key="9">
    <source>
        <dbReference type="ARBA" id="ARBA00022840"/>
    </source>
</evidence>
<feature type="compositionally biased region" description="Basic and acidic residues" evidence="14">
    <location>
        <begin position="286"/>
        <end position="295"/>
    </location>
</feature>
<gene>
    <name evidence="16" type="primary">LOC107717064</name>
</gene>
<dbReference type="InterPro" id="IPR050235">
    <property type="entry name" value="CK1_Ser-Thr_kinase"/>
</dbReference>
<evidence type="ECO:0000256" key="13">
    <source>
        <dbReference type="PROSITE-ProRule" id="PRU10141"/>
    </source>
</evidence>
<comment type="catalytic activity">
    <reaction evidence="11">
        <text>L-seryl-[protein] + ATP = O-phospho-L-seryl-[protein] + ADP + H(+)</text>
        <dbReference type="Rhea" id="RHEA:17989"/>
        <dbReference type="Rhea" id="RHEA-COMP:9863"/>
        <dbReference type="Rhea" id="RHEA-COMP:11604"/>
        <dbReference type="ChEBI" id="CHEBI:15378"/>
        <dbReference type="ChEBI" id="CHEBI:29999"/>
        <dbReference type="ChEBI" id="CHEBI:30616"/>
        <dbReference type="ChEBI" id="CHEBI:83421"/>
        <dbReference type="ChEBI" id="CHEBI:456216"/>
        <dbReference type="EC" id="2.7.11.1"/>
    </reaction>
</comment>
<evidence type="ECO:0000256" key="11">
    <source>
        <dbReference type="ARBA" id="ARBA00048679"/>
    </source>
</evidence>
<dbReference type="GO" id="GO:0015630">
    <property type="term" value="C:microtubule cytoskeleton"/>
    <property type="evidence" value="ECO:0007669"/>
    <property type="project" value="UniProtKB-ARBA"/>
</dbReference>
<feature type="region of interest" description="Disordered" evidence="14">
    <location>
        <begin position="664"/>
        <end position="688"/>
    </location>
</feature>
<comment type="similarity">
    <text evidence="12">Belongs to the protein kinase superfamily. CK1 Ser/Thr protein kinase family.</text>
</comment>
<feature type="compositionally biased region" description="Basic residues" evidence="14">
    <location>
        <begin position="672"/>
        <end position="681"/>
    </location>
</feature>
<feature type="region of interest" description="Disordered" evidence="14">
    <location>
        <begin position="347"/>
        <end position="459"/>
    </location>
</feature>
<feature type="compositionally biased region" description="Polar residues" evidence="14">
    <location>
        <begin position="296"/>
        <end position="315"/>
    </location>
</feature>
<dbReference type="InterPro" id="IPR011009">
    <property type="entry name" value="Kinase-like_dom_sf"/>
</dbReference>
<reference evidence="16" key="2">
    <citation type="submission" date="2025-09" db="UniProtKB">
        <authorList>
            <consortium name="Ensembl"/>
        </authorList>
    </citation>
    <scope>IDENTIFICATION</scope>
</reference>
<dbReference type="GO" id="GO:0005737">
    <property type="term" value="C:cytoplasm"/>
    <property type="evidence" value="ECO:0007669"/>
    <property type="project" value="UniProtKB-SubCell"/>
</dbReference>
<dbReference type="FunFam" id="1.10.510.10:FF:000167">
    <property type="entry name" value="Tau tubulin kinase 1"/>
    <property type="match status" value="1"/>
</dbReference>
<accession>A0A673IF84</accession>
<evidence type="ECO:0000256" key="7">
    <source>
        <dbReference type="ARBA" id="ARBA00022741"/>
    </source>
</evidence>
<feature type="region of interest" description="Disordered" evidence="14">
    <location>
        <begin position="286"/>
        <end position="315"/>
    </location>
</feature>
<dbReference type="PROSITE" id="PS50011">
    <property type="entry name" value="PROTEIN_KINASE_DOM"/>
    <property type="match status" value="1"/>
</dbReference>
<evidence type="ECO:0000256" key="8">
    <source>
        <dbReference type="ARBA" id="ARBA00022777"/>
    </source>
</evidence>
<dbReference type="Ensembl" id="ENSSRHT00000040712.1">
    <property type="protein sequence ID" value="ENSSRHP00000039589.1"/>
    <property type="gene ID" value="ENSSRHG00000020154.1"/>
</dbReference>
<feature type="domain" description="Protein kinase" evidence="15">
    <location>
        <begin position="34"/>
        <end position="278"/>
    </location>
</feature>
<dbReference type="InterPro" id="IPR000719">
    <property type="entry name" value="Prot_kinase_dom"/>
</dbReference>
<comment type="subcellular location">
    <subcellularLocation>
        <location evidence="1">Cytoplasm</location>
    </subcellularLocation>
</comment>
<feature type="compositionally biased region" description="Basic and acidic residues" evidence="14">
    <location>
        <begin position="542"/>
        <end position="553"/>
    </location>
</feature>
<sequence>MQCVGPGVQGHENMNGAGEQVDILPSNCLVKERWKVLKKIGGGGFGEIYEACDLLTRENVALKVESAQQPKQVLKMEVAVLKKLQGSKQDGVCVRYVIVYLLTRGTFSMSTTLRLGKQILESIEAIHSVGFLHRDIKPSNFAMGRLPSTCRKCYMLDFGLARQYTNTNGEVRPPRTVAGFRGTVRYASINAHKNKEMGRHDDLWSLFYMLVEFTVGQLPWRKIKDKEQVGQIKERYEHRMLLKHMPAEFHIFYDHVLDLDYHTKPDYQLLMTVFENSMKERVITENEPYDWEKSGTDTALPTSTHTPPQQNTRQTAAIVGVVNVTPVPGELPRENTDDVLQDEHLSDQENAPPALIPSRPREPPPAPPAGEGWDETDFNRNKLRISISKVDGEEPAGGGRSVSPARGGEAEAQARPPRYWRVNSPESDRLSAAEDRGDAADKRSRLDMLGSPSRHVYSSQPAQMLSLEAGQGERLAGGHHDVSADGDQEAHSNAFIRSVPLAEEEDFDSREWVMIDKETELKDFHPGAEPTTSGTTDEEPEELRPLEDHEERRRKGHMHGMGGAEAVVRPKTQRGMMMIVAEEEGAGPSPAHSPCHSLPHTCPRRRESEPFGPEGPLEEDRPHPHHSFPRPAHLRRLASYVFSSATMDTEPFPHDLGGAAIQRSRSAESSPAHRHAHRRHMPLLPGNPRARHSVLNLPRLHIQQMLAKLMNKT</sequence>
<dbReference type="FunFam" id="3.30.200.20:FF:000358">
    <property type="entry name" value="Tau tubulin kinase 2b"/>
    <property type="match status" value="1"/>
</dbReference>
<evidence type="ECO:0000256" key="12">
    <source>
        <dbReference type="ARBA" id="ARBA00061588"/>
    </source>
</evidence>
<evidence type="ECO:0000256" key="6">
    <source>
        <dbReference type="ARBA" id="ARBA00022679"/>
    </source>
</evidence>
<evidence type="ECO:0000259" key="15">
    <source>
        <dbReference type="PROSITE" id="PS50011"/>
    </source>
</evidence>
<dbReference type="GO" id="GO:0005524">
    <property type="term" value="F:ATP binding"/>
    <property type="evidence" value="ECO:0007669"/>
    <property type="project" value="UniProtKB-UniRule"/>
</dbReference>
<keyword evidence="9 13" id="KW-0067">ATP-binding</keyword>
<keyword evidence="17" id="KW-1185">Reference proteome</keyword>
<keyword evidence="3" id="KW-0963">Cytoplasm</keyword>
<dbReference type="PROSITE" id="PS00107">
    <property type="entry name" value="PROTEIN_KINASE_ATP"/>
    <property type="match status" value="1"/>
</dbReference>
<dbReference type="SUPFAM" id="SSF56112">
    <property type="entry name" value="Protein kinase-like (PK-like)"/>
    <property type="match status" value="1"/>
</dbReference>
<keyword evidence="5" id="KW-0597">Phosphoprotein</keyword>
<evidence type="ECO:0000256" key="10">
    <source>
        <dbReference type="ARBA" id="ARBA00047899"/>
    </source>
</evidence>
<proteinExistence type="inferred from homology"/>
<evidence type="ECO:0000256" key="14">
    <source>
        <dbReference type="SAM" id="MobiDB-lite"/>
    </source>
</evidence>
<dbReference type="PANTHER" id="PTHR11909">
    <property type="entry name" value="CASEIN KINASE-RELATED"/>
    <property type="match status" value="1"/>
</dbReference>
<evidence type="ECO:0000256" key="1">
    <source>
        <dbReference type="ARBA" id="ARBA00004496"/>
    </source>
</evidence>
<evidence type="ECO:0000256" key="3">
    <source>
        <dbReference type="ARBA" id="ARBA00022490"/>
    </source>
</evidence>
<dbReference type="GO" id="GO:0004674">
    <property type="term" value="F:protein serine/threonine kinase activity"/>
    <property type="evidence" value="ECO:0007669"/>
    <property type="project" value="UniProtKB-KW"/>
</dbReference>
<keyword evidence="6" id="KW-0808">Transferase</keyword>
<dbReference type="Pfam" id="PF00069">
    <property type="entry name" value="Pkinase"/>
    <property type="match status" value="1"/>
</dbReference>
<organism evidence="16 17">
    <name type="scientific">Sinocyclocheilus rhinocerous</name>
    <dbReference type="NCBI Taxonomy" id="307959"/>
    <lineage>
        <taxon>Eukaryota</taxon>
        <taxon>Metazoa</taxon>
        <taxon>Chordata</taxon>
        <taxon>Craniata</taxon>
        <taxon>Vertebrata</taxon>
        <taxon>Euteleostomi</taxon>
        <taxon>Actinopterygii</taxon>
        <taxon>Neopterygii</taxon>
        <taxon>Teleostei</taxon>
        <taxon>Ostariophysi</taxon>
        <taxon>Cypriniformes</taxon>
        <taxon>Cyprinidae</taxon>
        <taxon>Cyprininae</taxon>
        <taxon>Sinocyclocheilus</taxon>
    </lineage>
</organism>
<name>A0A673IF84_9TELE</name>
<dbReference type="Proteomes" id="UP000472270">
    <property type="component" value="Unassembled WGS sequence"/>
</dbReference>
<dbReference type="Gene3D" id="1.10.510.10">
    <property type="entry name" value="Transferase(Phosphotransferase) domain 1"/>
    <property type="match status" value="1"/>
</dbReference>
<dbReference type="EC" id="2.7.11.1" evidence="2"/>
<keyword evidence="4" id="KW-0723">Serine/threonine-protein kinase</keyword>
<evidence type="ECO:0000313" key="16">
    <source>
        <dbReference type="Ensembl" id="ENSSRHP00000039589.1"/>
    </source>
</evidence>
<dbReference type="InterPro" id="IPR017441">
    <property type="entry name" value="Protein_kinase_ATP_BS"/>
</dbReference>
<evidence type="ECO:0000313" key="17">
    <source>
        <dbReference type="Proteomes" id="UP000472270"/>
    </source>
</evidence>